<keyword evidence="2" id="KW-1185">Reference proteome</keyword>
<evidence type="ECO:0000313" key="1">
    <source>
        <dbReference type="EMBL" id="CAG8836601.1"/>
    </source>
</evidence>
<feature type="non-terminal residue" evidence="1">
    <location>
        <position position="43"/>
    </location>
</feature>
<accession>A0ACA9SFG2</accession>
<comment type="caution">
    <text evidence="1">The sequence shown here is derived from an EMBL/GenBank/DDBJ whole genome shotgun (WGS) entry which is preliminary data.</text>
</comment>
<proteinExistence type="predicted"/>
<protein>
    <submittedName>
        <fullName evidence="1">28886_t:CDS:1</fullName>
    </submittedName>
</protein>
<gene>
    <name evidence="1" type="ORF">RPERSI_LOCUS29992</name>
</gene>
<feature type="non-terminal residue" evidence="1">
    <location>
        <position position="1"/>
    </location>
</feature>
<dbReference type="EMBL" id="CAJVQC010115212">
    <property type="protein sequence ID" value="CAG8836601.1"/>
    <property type="molecule type" value="Genomic_DNA"/>
</dbReference>
<name>A0ACA9SFG2_9GLOM</name>
<organism evidence="1 2">
    <name type="scientific">Racocetra persica</name>
    <dbReference type="NCBI Taxonomy" id="160502"/>
    <lineage>
        <taxon>Eukaryota</taxon>
        <taxon>Fungi</taxon>
        <taxon>Fungi incertae sedis</taxon>
        <taxon>Mucoromycota</taxon>
        <taxon>Glomeromycotina</taxon>
        <taxon>Glomeromycetes</taxon>
        <taxon>Diversisporales</taxon>
        <taxon>Gigasporaceae</taxon>
        <taxon>Racocetra</taxon>
    </lineage>
</organism>
<evidence type="ECO:0000313" key="2">
    <source>
        <dbReference type="Proteomes" id="UP000789920"/>
    </source>
</evidence>
<dbReference type="Proteomes" id="UP000789920">
    <property type="component" value="Unassembled WGS sequence"/>
</dbReference>
<sequence length="43" mass="5254">FLFLKNNAVFSKQMENVYKYMRVELLRTEEDKKIRRLASSPLF</sequence>
<reference evidence="1" key="1">
    <citation type="submission" date="2021-06" db="EMBL/GenBank/DDBJ databases">
        <authorList>
            <person name="Kallberg Y."/>
            <person name="Tangrot J."/>
            <person name="Rosling A."/>
        </authorList>
    </citation>
    <scope>NUCLEOTIDE SEQUENCE</scope>
    <source>
        <strain evidence="1">MA461A</strain>
    </source>
</reference>